<accession>A0A2U1UDF0</accession>
<dbReference type="Gene3D" id="3.40.50.11350">
    <property type="match status" value="1"/>
</dbReference>
<dbReference type="Proteomes" id="UP000296159">
    <property type="component" value="Unassembled WGS sequence"/>
</dbReference>
<sequence length="322" mass="37536">MTTLFLKRTGGGLNNQKMILLALIIEAIEQQSSITLPYFINFLAKKETSILSKKIYYSLIYKNFQRNIPIFDIFDRDSFFIFLRKYNVKVRNYHLFRFASKRCNPSDLFFKGEAIINEFIDNEDYKYRELIIDFFKYLIPSAEMEKKINYFIAQSEPYDAVCQLRIESDWPLGIEDSWENRSSTVAPSPLERCRNIFNKIKNTLPDIGTMYVTYDKSAITCSFEEIVNLAQEEFSFRLKEKKSSAGEAMHPKNSLEASVVDFEIAVHKDIFIGTNISTFTLLSSITRVCRGLSDKNHRYLYNIPGKILVLDKKIIPSVNKIR</sequence>
<dbReference type="EMBL" id="QDKH01000001">
    <property type="protein sequence ID" value="PWC19705.1"/>
    <property type="molecule type" value="Genomic_DNA"/>
</dbReference>
<keyword evidence="2" id="KW-1185">Reference proteome</keyword>
<organism evidence="1 2">
    <name type="scientific">Brenneria corticis</name>
    <dbReference type="NCBI Taxonomy" id="2173106"/>
    <lineage>
        <taxon>Bacteria</taxon>
        <taxon>Pseudomonadati</taxon>
        <taxon>Pseudomonadota</taxon>
        <taxon>Gammaproteobacteria</taxon>
        <taxon>Enterobacterales</taxon>
        <taxon>Pectobacteriaceae</taxon>
        <taxon>Brenneria</taxon>
    </lineage>
</organism>
<name>A0A2U1UDF0_9GAMM</name>
<dbReference type="AlphaFoldDB" id="A0A2U1UDF0"/>
<dbReference type="RefSeq" id="WP_136164764.1">
    <property type="nucleotide sequence ID" value="NZ_KZ819071.1"/>
</dbReference>
<protein>
    <submittedName>
        <fullName evidence="1">Uncharacterized protein</fullName>
    </submittedName>
</protein>
<evidence type="ECO:0000313" key="1">
    <source>
        <dbReference type="EMBL" id="PWC19705.1"/>
    </source>
</evidence>
<reference evidence="1 2" key="1">
    <citation type="submission" date="2018-04" db="EMBL/GenBank/DDBJ databases">
        <title>Brenneria corticis sp.nov.</title>
        <authorList>
            <person name="Li Y."/>
        </authorList>
    </citation>
    <scope>NUCLEOTIDE SEQUENCE [LARGE SCALE GENOMIC DNA]</scope>
    <source>
        <strain evidence="1 2">CFCC 11842</strain>
    </source>
</reference>
<gene>
    <name evidence="1" type="ORF">DDT56_01665</name>
</gene>
<comment type="caution">
    <text evidence="1">The sequence shown here is derived from an EMBL/GenBank/DDBJ whole genome shotgun (WGS) entry which is preliminary data.</text>
</comment>
<proteinExistence type="predicted"/>
<evidence type="ECO:0000313" key="2">
    <source>
        <dbReference type="Proteomes" id="UP000296159"/>
    </source>
</evidence>